<dbReference type="EMBL" id="JBBPBN010000001">
    <property type="protein sequence ID" value="KAK9047662.1"/>
    <property type="molecule type" value="Genomic_DNA"/>
</dbReference>
<name>A0ABR2UDW4_9ROSI</name>
<evidence type="ECO:0000313" key="1">
    <source>
        <dbReference type="EMBL" id="KAK9047662.1"/>
    </source>
</evidence>
<accession>A0ABR2UDW4</accession>
<reference evidence="1 2" key="1">
    <citation type="journal article" date="2024" name="G3 (Bethesda)">
        <title>Genome assembly of Hibiscus sabdariffa L. provides insights into metabolisms of medicinal natural products.</title>
        <authorList>
            <person name="Kim T."/>
        </authorList>
    </citation>
    <scope>NUCLEOTIDE SEQUENCE [LARGE SCALE GENOMIC DNA]</scope>
    <source>
        <strain evidence="1">TK-2024</strain>
        <tissue evidence="1">Old leaves</tissue>
    </source>
</reference>
<protein>
    <submittedName>
        <fullName evidence="1">Uncharacterized protein</fullName>
    </submittedName>
</protein>
<dbReference type="Proteomes" id="UP001396334">
    <property type="component" value="Unassembled WGS sequence"/>
</dbReference>
<proteinExistence type="predicted"/>
<comment type="caution">
    <text evidence="1">The sequence shown here is derived from an EMBL/GenBank/DDBJ whole genome shotgun (WGS) entry which is preliminary data.</text>
</comment>
<organism evidence="1 2">
    <name type="scientific">Hibiscus sabdariffa</name>
    <name type="common">roselle</name>
    <dbReference type="NCBI Taxonomy" id="183260"/>
    <lineage>
        <taxon>Eukaryota</taxon>
        <taxon>Viridiplantae</taxon>
        <taxon>Streptophyta</taxon>
        <taxon>Embryophyta</taxon>
        <taxon>Tracheophyta</taxon>
        <taxon>Spermatophyta</taxon>
        <taxon>Magnoliopsida</taxon>
        <taxon>eudicotyledons</taxon>
        <taxon>Gunneridae</taxon>
        <taxon>Pentapetalae</taxon>
        <taxon>rosids</taxon>
        <taxon>malvids</taxon>
        <taxon>Malvales</taxon>
        <taxon>Malvaceae</taxon>
        <taxon>Malvoideae</taxon>
        <taxon>Hibiscus</taxon>
    </lineage>
</organism>
<keyword evidence="2" id="KW-1185">Reference proteome</keyword>
<sequence length="152" mass="17563">MGNSVMFNVPSSFNYGVAGDEGGDWDALKVETYLSDLNQQCQGLVHEASRLNRYNVENTDKLLSLKSKIEEFNLREIQLTREIEQLERKLLMSILQKGFEDEVDKFAQVKGIEREFLKEKKWEQEFADLLLEIGKTNDKFQNLGIVVGNQEK</sequence>
<evidence type="ECO:0000313" key="2">
    <source>
        <dbReference type="Proteomes" id="UP001396334"/>
    </source>
</evidence>
<gene>
    <name evidence="1" type="ORF">V6N11_053501</name>
</gene>